<organism evidence="1">
    <name type="scientific">candidate division CPR3 bacterium</name>
    <dbReference type="NCBI Taxonomy" id="2268181"/>
    <lineage>
        <taxon>Bacteria</taxon>
        <taxon>Bacteria division CPR3</taxon>
    </lineage>
</organism>
<protein>
    <submittedName>
        <fullName evidence="1">Uncharacterized protein</fullName>
    </submittedName>
</protein>
<name>A0A7V3JAN1_UNCC3</name>
<reference evidence="1" key="1">
    <citation type="journal article" date="2020" name="mSystems">
        <title>Genome- and Community-Level Interaction Insights into Carbon Utilization and Element Cycling Functions of Hydrothermarchaeota in Hydrothermal Sediment.</title>
        <authorList>
            <person name="Zhou Z."/>
            <person name="Liu Y."/>
            <person name="Xu W."/>
            <person name="Pan J."/>
            <person name="Luo Z.H."/>
            <person name="Li M."/>
        </authorList>
    </citation>
    <scope>NUCLEOTIDE SEQUENCE [LARGE SCALE GENOMIC DNA]</scope>
    <source>
        <strain evidence="1">SpSt-757</strain>
    </source>
</reference>
<dbReference type="EMBL" id="DTGG01000135">
    <property type="protein sequence ID" value="HFZ09366.1"/>
    <property type="molecule type" value="Genomic_DNA"/>
</dbReference>
<comment type="caution">
    <text evidence="1">The sequence shown here is derived from an EMBL/GenBank/DDBJ whole genome shotgun (WGS) entry which is preliminary data.</text>
</comment>
<gene>
    <name evidence="1" type="ORF">ENV41_04470</name>
</gene>
<dbReference type="AlphaFoldDB" id="A0A7V3JAN1"/>
<proteinExistence type="predicted"/>
<accession>A0A7V3JAN1</accession>
<sequence>MIYVVGLIFILYSENFKNSLLSLRNLDFGKGDSLLNVAFFESDSLLKNDILFLKEILTRYRSSDEVKRLAEYYLRFYFAYTIKSQSPEKSEENTSDFLNYLKLLDNLSQKYVGFQTCKKLLDTMSDTLLLFHGAFLMAKRFKSYNKDECINLLNELIKNYPQTPYSEIASGYLRVIKGN</sequence>
<evidence type="ECO:0000313" key="1">
    <source>
        <dbReference type="EMBL" id="HFZ09366.1"/>
    </source>
</evidence>